<dbReference type="GO" id="GO:0003700">
    <property type="term" value="F:DNA-binding transcription factor activity"/>
    <property type="evidence" value="ECO:0007669"/>
    <property type="project" value="InterPro"/>
</dbReference>
<name>A0A1M6EGP8_9FIRM</name>
<keyword evidence="2 5" id="KW-0238">DNA-binding</keyword>
<protein>
    <submittedName>
        <fullName evidence="5">DNA-binding transcriptional regulator, MarR family</fullName>
    </submittedName>
</protein>
<feature type="domain" description="HTH marR-type" evidence="4">
    <location>
        <begin position="1"/>
        <end position="98"/>
    </location>
</feature>
<dbReference type="InterPro" id="IPR000835">
    <property type="entry name" value="HTH_MarR-typ"/>
</dbReference>
<dbReference type="InterPro" id="IPR036388">
    <property type="entry name" value="WH-like_DNA-bd_sf"/>
</dbReference>
<sequence>MYYINKYKEMKQVQLATMMNLKPSTVTRLPDRMENNGLSERYINPESKREIIIKLTEKGNKTIEKLLPYGDKFNDDLVRDISPEELEIFQKVMDKMLDNIIGATPIK</sequence>
<dbReference type="Proteomes" id="UP000184052">
    <property type="component" value="Unassembled WGS sequence"/>
</dbReference>
<evidence type="ECO:0000313" key="5">
    <source>
        <dbReference type="EMBL" id="SHI84645.1"/>
    </source>
</evidence>
<keyword evidence="6" id="KW-1185">Reference proteome</keyword>
<dbReference type="EMBL" id="FQZL01000007">
    <property type="protein sequence ID" value="SHI84645.1"/>
    <property type="molecule type" value="Genomic_DNA"/>
</dbReference>
<dbReference type="PROSITE" id="PS50995">
    <property type="entry name" value="HTH_MARR_2"/>
    <property type="match status" value="1"/>
</dbReference>
<dbReference type="SMART" id="SM00347">
    <property type="entry name" value="HTH_MARR"/>
    <property type="match status" value="1"/>
</dbReference>
<dbReference type="PANTHER" id="PTHR42756:SF1">
    <property type="entry name" value="TRANSCRIPTIONAL REPRESSOR OF EMRAB OPERON"/>
    <property type="match status" value="1"/>
</dbReference>
<gene>
    <name evidence="5" type="ORF">SAMN02745751_01192</name>
</gene>
<evidence type="ECO:0000259" key="4">
    <source>
        <dbReference type="PROSITE" id="PS50995"/>
    </source>
</evidence>
<dbReference type="GO" id="GO:0003677">
    <property type="term" value="F:DNA binding"/>
    <property type="evidence" value="ECO:0007669"/>
    <property type="project" value="UniProtKB-KW"/>
</dbReference>
<evidence type="ECO:0000256" key="2">
    <source>
        <dbReference type="ARBA" id="ARBA00023125"/>
    </source>
</evidence>
<dbReference type="PRINTS" id="PR00598">
    <property type="entry name" value="HTHMARR"/>
</dbReference>
<dbReference type="InterPro" id="IPR036390">
    <property type="entry name" value="WH_DNA-bd_sf"/>
</dbReference>
<keyword evidence="1" id="KW-0805">Transcription regulation</keyword>
<dbReference type="Gene3D" id="1.10.10.10">
    <property type="entry name" value="Winged helix-like DNA-binding domain superfamily/Winged helix DNA-binding domain"/>
    <property type="match status" value="1"/>
</dbReference>
<keyword evidence="3" id="KW-0804">Transcription</keyword>
<accession>A0A1M6EGP8</accession>
<dbReference type="Pfam" id="PF01047">
    <property type="entry name" value="MarR"/>
    <property type="match status" value="1"/>
</dbReference>
<evidence type="ECO:0000313" key="6">
    <source>
        <dbReference type="Proteomes" id="UP000184052"/>
    </source>
</evidence>
<dbReference type="PANTHER" id="PTHR42756">
    <property type="entry name" value="TRANSCRIPTIONAL REGULATOR, MARR"/>
    <property type="match status" value="1"/>
</dbReference>
<evidence type="ECO:0000256" key="1">
    <source>
        <dbReference type="ARBA" id="ARBA00023015"/>
    </source>
</evidence>
<dbReference type="SUPFAM" id="SSF46785">
    <property type="entry name" value="Winged helix' DNA-binding domain"/>
    <property type="match status" value="1"/>
</dbReference>
<dbReference type="AlphaFoldDB" id="A0A1M6EGP8"/>
<reference evidence="5 6" key="1">
    <citation type="submission" date="2016-11" db="EMBL/GenBank/DDBJ databases">
        <authorList>
            <person name="Jaros S."/>
            <person name="Januszkiewicz K."/>
            <person name="Wedrychowicz H."/>
        </authorList>
    </citation>
    <scope>NUCLEOTIDE SEQUENCE [LARGE SCALE GENOMIC DNA]</scope>
    <source>
        <strain evidence="5 6">DSM 17477</strain>
    </source>
</reference>
<dbReference type="STRING" id="1121476.SAMN02745751_01192"/>
<organism evidence="5 6">
    <name type="scientific">Dethiosulfatibacter aminovorans DSM 17477</name>
    <dbReference type="NCBI Taxonomy" id="1121476"/>
    <lineage>
        <taxon>Bacteria</taxon>
        <taxon>Bacillati</taxon>
        <taxon>Bacillota</taxon>
        <taxon>Tissierellia</taxon>
        <taxon>Dethiosulfatibacter</taxon>
    </lineage>
</organism>
<evidence type="ECO:0000256" key="3">
    <source>
        <dbReference type="ARBA" id="ARBA00023163"/>
    </source>
</evidence>
<proteinExistence type="predicted"/>